<dbReference type="Pfam" id="PF08546">
    <property type="entry name" value="ApbA_C"/>
    <property type="match status" value="1"/>
</dbReference>
<dbReference type="EMBL" id="RBXO01000001">
    <property type="protein sequence ID" value="RKT54636.1"/>
    <property type="molecule type" value="Genomic_DNA"/>
</dbReference>
<dbReference type="Pfam" id="PF02558">
    <property type="entry name" value="ApbA"/>
    <property type="match status" value="1"/>
</dbReference>
<dbReference type="Gene3D" id="3.40.50.720">
    <property type="entry name" value="NAD(P)-binding Rossmann-like Domain"/>
    <property type="match status" value="1"/>
</dbReference>
<feature type="domain" description="Ketopantoate reductase N-terminal" evidence="1">
    <location>
        <begin position="4"/>
        <end position="144"/>
    </location>
</feature>
<dbReference type="RefSeq" id="WP_121006417.1">
    <property type="nucleotide sequence ID" value="NZ_RBXO01000001.1"/>
</dbReference>
<dbReference type="SUPFAM" id="SSF51735">
    <property type="entry name" value="NAD(P)-binding Rossmann-fold domains"/>
    <property type="match status" value="1"/>
</dbReference>
<dbReference type="InterPro" id="IPR008927">
    <property type="entry name" value="6-PGluconate_DH-like_C_sf"/>
</dbReference>
<dbReference type="InterPro" id="IPR013328">
    <property type="entry name" value="6PGD_dom2"/>
</dbReference>
<dbReference type="Gene3D" id="1.10.1040.10">
    <property type="entry name" value="N-(1-d-carboxylethyl)-l-norvaline Dehydrogenase, domain 2"/>
    <property type="match status" value="1"/>
</dbReference>
<feature type="domain" description="Ketopantoate reductase C-terminal" evidence="2">
    <location>
        <begin position="186"/>
        <end position="302"/>
    </location>
</feature>
<evidence type="ECO:0000313" key="3">
    <source>
        <dbReference type="EMBL" id="RKT54636.1"/>
    </source>
</evidence>
<organism evidence="3 4">
    <name type="scientific">Saccharothrix australiensis</name>
    <dbReference type="NCBI Taxonomy" id="2072"/>
    <lineage>
        <taxon>Bacteria</taxon>
        <taxon>Bacillati</taxon>
        <taxon>Actinomycetota</taxon>
        <taxon>Actinomycetes</taxon>
        <taxon>Pseudonocardiales</taxon>
        <taxon>Pseudonocardiaceae</taxon>
        <taxon>Saccharothrix</taxon>
    </lineage>
</organism>
<evidence type="ECO:0000259" key="1">
    <source>
        <dbReference type="Pfam" id="PF02558"/>
    </source>
</evidence>
<protein>
    <submittedName>
        <fullName evidence="3">2-dehydropantoate 2-reductase</fullName>
    </submittedName>
</protein>
<evidence type="ECO:0000259" key="2">
    <source>
        <dbReference type="Pfam" id="PF08546"/>
    </source>
</evidence>
<dbReference type="InterPro" id="IPR036291">
    <property type="entry name" value="NAD(P)-bd_dom_sf"/>
</dbReference>
<sequence>MRYIVIGAGAIGCSVGGRLHESGHEVVLVARGEHGDALRADGLELITPDQRLRLRVPVVSGPAEVRLRPDDVLVLAVKTQDSVAALDAWCGEPVLGGGTAGERLPVLCAQNGVANERLALRRFRQVLAACVVLPSTFLTPGRVVAPCAPLTGLLPLGRYPSGVDRTCELVAADLAESRMSAPVFADVMRWKYAKLLGNLGNAVEAVCGRRSPALVALARQEADRVLTAAGIDRASEAEFARLQGDSVTVRPIDGVDRGLGSSWQSVVRGKTSVEAPYLNGEIVLLGRTHGVPTPVNETLAHAAVESARLGRAPDEALLDRLTERVEAAVEAAG</sequence>
<dbReference type="GO" id="GO:0005737">
    <property type="term" value="C:cytoplasm"/>
    <property type="evidence" value="ECO:0007669"/>
    <property type="project" value="TreeGrafter"/>
</dbReference>
<accession>A0A495VZ54</accession>
<dbReference type="PANTHER" id="PTHR21708:SF26">
    <property type="entry name" value="2-DEHYDROPANTOATE 2-REDUCTASE"/>
    <property type="match status" value="1"/>
</dbReference>
<gene>
    <name evidence="3" type="ORF">C8E97_3283</name>
</gene>
<comment type="caution">
    <text evidence="3">The sequence shown here is derived from an EMBL/GenBank/DDBJ whole genome shotgun (WGS) entry which is preliminary data.</text>
</comment>
<dbReference type="InterPro" id="IPR013332">
    <property type="entry name" value="KPR_N"/>
</dbReference>
<dbReference type="OrthoDB" id="9796561at2"/>
<dbReference type="AlphaFoldDB" id="A0A495VZ54"/>
<dbReference type="InterPro" id="IPR013752">
    <property type="entry name" value="KPA_reductase"/>
</dbReference>
<reference evidence="3 4" key="1">
    <citation type="submission" date="2018-10" db="EMBL/GenBank/DDBJ databases">
        <title>Sequencing the genomes of 1000 actinobacteria strains.</title>
        <authorList>
            <person name="Klenk H.-P."/>
        </authorList>
    </citation>
    <scope>NUCLEOTIDE SEQUENCE [LARGE SCALE GENOMIC DNA]</scope>
    <source>
        <strain evidence="3 4">DSM 43800</strain>
    </source>
</reference>
<dbReference type="Proteomes" id="UP000282084">
    <property type="component" value="Unassembled WGS sequence"/>
</dbReference>
<keyword evidence="4" id="KW-1185">Reference proteome</keyword>
<proteinExistence type="predicted"/>
<dbReference type="PANTHER" id="PTHR21708">
    <property type="entry name" value="PROBABLE 2-DEHYDROPANTOATE 2-REDUCTASE"/>
    <property type="match status" value="1"/>
</dbReference>
<evidence type="ECO:0000313" key="4">
    <source>
        <dbReference type="Proteomes" id="UP000282084"/>
    </source>
</evidence>
<dbReference type="SUPFAM" id="SSF48179">
    <property type="entry name" value="6-phosphogluconate dehydrogenase C-terminal domain-like"/>
    <property type="match status" value="1"/>
</dbReference>
<name>A0A495VZ54_9PSEU</name>
<dbReference type="InterPro" id="IPR051402">
    <property type="entry name" value="KPR-Related"/>
</dbReference>